<dbReference type="EMBL" id="RQHW01000028">
    <property type="protein sequence ID" value="TGN19757.1"/>
    <property type="molecule type" value="Genomic_DNA"/>
</dbReference>
<dbReference type="RefSeq" id="WP_135760073.1">
    <property type="nucleotide sequence ID" value="NZ_RQHW01000028.1"/>
</dbReference>
<dbReference type="InterPro" id="IPR003386">
    <property type="entry name" value="LACT/PDAT_acylTrfase"/>
</dbReference>
<dbReference type="InterPro" id="IPR029058">
    <property type="entry name" value="AB_hydrolase_fold"/>
</dbReference>
<reference evidence="1" key="1">
    <citation type="journal article" date="2019" name="PLoS Negl. Trop. Dis.">
        <title>Revisiting the worldwide diversity of Leptospira species in the environment.</title>
        <authorList>
            <person name="Vincent A.T."/>
            <person name="Schiettekatte O."/>
            <person name="Bourhy P."/>
            <person name="Veyrier F.J."/>
            <person name="Picardeau M."/>
        </authorList>
    </citation>
    <scope>NUCLEOTIDE SEQUENCE [LARGE SCALE GENOMIC DNA]</scope>
    <source>
        <strain evidence="1">201300427</strain>
    </source>
</reference>
<keyword evidence="1" id="KW-0012">Acyltransferase</keyword>
<accession>A0A4R9M222</accession>
<dbReference type="SUPFAM" id="SSF53474">
    <property type="entry name" value="alpha/beta-Hydrolases"/>
    <property type="match status" value="1"/>
</dbReference>
<dbReference type="Gene3D" id="3.40.50.1820">
    <property type="entry name" value="alpha/beta hydrolase"/>
    <property type="match status" value="1"/>
</dbReference>
<dbReference type="Pfam" id="PF02450">
    <property type="entry name" value="LCAT"/>
    <property type="match status" value="1"/>
</dbReference>
<dbReference type="Proteomes" id="UP000298058">
    <property type="component" value="Unassembled WGS sequence"/>
</dbReference>
<sequence length="403" mass="45632">MHRFQKRLFSVVCLPFFLIFFFGCSSSDLPHSIHSQPETIVVFVPGYKGSQLYQKRNSESSSPIKLWLNAAQGLNLITPDLSLKKEDGIYAEGALEKITLIPYLVEVPVYKPWIQFLASSAKIKFFVFSYDWRRDNTESVLKLESFLADLKKKYPNRLPVVVGHSNGGLITYSLFNSKPQLFSKIVLVGTPFRGGSGFLEDLVLGTKTGFNSKLTNSCVVSSFESVFSFFPRKESKWDTANVIKEEDGTPIQNDFFSAKDWSRLQLGPFSKESGCNIPTSGFQVQLDKAYAFRNSLDPKWKQGKYPPVLVVSANNRNTIRVVLGKKSVVENEKAVNNKVENWKWDIHHPMFAPGDGRVTWESANPPPGIVFESFLSEYEHSSLLNDPKVQEKILEFLETKSKE</sequence>
<proteinExistence type="predicted"/>
<dbReference type="GO" id="GO:0006629">
    <property type="term" value="P:lipid metabolic process"/>
    <property type="evidence" value="ECO:0007669"/>
    <property type="project" value="InterPro"/>
</dbReference>
<keyword evidence="2" id="KW-1185">Reference proteome</keyword>
<gene>
    <name evidence="1" type="ORF">EHS15_08265</name>
</gene>
<organism evidence="1 2">
    <name type="scientific">Leptospira idonii</name>
    <dbReference type="NCBI Taxonomy" id="1193500"/>
    <lineage>
        <taxon>Bacteria</taxon>
        <taxon>Pseudomonadati</taxon>
        <taxon>Spirochaetota</taxon>
        <taxon>Spirochaetia</taxon>
        <taxon>Leptospirales</taxon>
        <taxon>Leptospiraceae</taxon>
        <taxon>Leptospira</taxon>
    </lineage>
</organism>
<comment type="caution">
    <text evidence="1">The sequence shown here is derived from an EMBL/GenBank/DDBJ whole genome shotgun (WGS) entry which is preliminary data.</text>
</comment>
<evidence type="ECO:0000313" key="1">
    <source>
        <dbReference type="EMBL" id="TGN19757.1"/>
    </source>
</evidence>
<protein>
    <submittedName>
        <fullName evidence="1">Lecithin--cholesterol acyltransferase</fullName>
    </submittedName>
</protein>
<dbReference type="OrthoDB" id="503948at2"/>
<dbReference type="PANTHER" id="PTHR11440">
    <property type="entry name" value="LECITHIN-CHOLESTEROL ACYLTRANSFERASE-RELATED"/>
    <property type="match status" value="1"/>
</dbReference>
<dbReference type="GO" id="GO:0008374">
    <property type="term" value="F:O-acyltransferase activity"/>
    <property type="evidence" value="ECO:0007669"/>
    <property type="project" value="InterPro"/>
</dbReference>
<name>A0A4R9M222_9LEPT</name>
<evidence type="ECO:0000313" key="2">
    <source>
        <dbReference type="Proteomes" id="UP000298058"/>
    </source>
</evidence>
<dbReference type="PROSITE" id="PS51257">
    <property type="entry name" value="PROKAR_LIPOPROTEIN"/>
    <property type="match status" value="1"/>
</dbReference>
<keyword evidence="1" id="KW-0808">Transferase</keyword>
<dbReference type="AlphaFoldDB" id="A0A4R9M222"/>